<reference evidence="1 2" key="1">
    <citation type="submission" date="2019-05" db="EMBL/GenBank/DDBJ databases">
        <title>Draft genome sequence of Nonomuraea turkmeniaca DSM 43926.</title>
        <authorList>
            <person name="Saricaoglu S."/>
            <person name="Isik K."/>
        </authorList>
    </citation>
    <scope>NUCLEOTIDE SEQUENCE [LARGE SCALE GENOMIC DNA]</scope>
    <source>
        <strain evidence="1 2">DSM 43926</strain>
    </source>
</reference>
<keyword evidence="2" id="KW-1185">Reference proteome</keyword>
<proteinExistence type="predicted"/>
<comment type="caution">
    <text evidence="1">The sequence shown here is derived from an EMBL/GenBank/DDBJ whole genome shotgun (WGS) entry which is preliminary data.</text>
</comment>
<gene>
    <name evidence="1" type="ORF">ETD86_11625</name>
</gene>
<sequence>MEPLAAATHDLTVLGAMRAVIERHGGGPYPADELAVIAGVTAEDAQRVLEQMVRDGLAIPAGQQPPAAPPS</sequence>
<evidence type="ECO:0000313" key="2">
    <source>
        <dbReference type="Proteomes" id="UP000309128"/>
    </source>
</evidence>
<organism evidence="1 2">
    <name type="scientific">Nonomuraea turkmeniaca</name>
    <dbReference type="NCBI Taxonomy" id="103838"/>
    <lineage>
        <taxon>Bacteria</taxon>
        <taxon>Bacillati</taxon>
        <taxon>Actinomycetota</taxon>
        <taxon>Actinomycetes</taxon>
        <taxon>Streptosporangiales</taxon>
        <taxon>Streptosporangiaceae</taxon>
        <taxon>Nonomuraea</taxon>
    </lineage>
</organism>
<protein>
    <recommendedName>
        <fullName evidence="3">MarR family transcriptional regulator</fullName>
    </recommendedName>
</protein>
<dbReference type="AlphaFoldDB" id="A0A5S4FP69"/>
<name>A0A5S4FP69_9ACTN</name>
<dbReference type="Proteomes" id="UP000309128">
    <property type="component" value="Unassembled WGS sequence"/>
</dbReference>
<dbReference type="EMBL" id="VCKY01000029">
    <property type="protein sequence ID" value="TMR22492.1"/>
    <property type="molecule type" value="Genomic_DNA"/>
</dbReference>
<accession>A0A5S4FP69</accession>
<evidence type="ECO:0000313" key="1">
    <source>
        <dbReference type="EMBL" id="TMR22492.1"/>
    </source>
</evidence>
<dbReference type="OrthoDB" id="5196540at2"/>
<evidence type="ECO:0008006" key="3">
    <source>
        <dbReference type="Google" id="ProtNLM"/>
    </source>
</evidence>